<gene>
    <name evidence="2" type="ORF">PV05_09882</name>
</gene>
<name>A0A0D2BG00_9EURO</name>
<organism evidence="2 3">
    <name type="scientific">Exophiala xenobiotica</name>
    <dbReference type="NCBI Taxonomy" id="348802"/>
    <lineage>
        <taxon>Eukaryota</taxon>
        <taxon>Fungi</taxon>
        <taxon>Dikarya</taxon>
        <taxon>Ascomycota</taxon>
        <taxon>Pezizomycotina</taxon>
        <taxon>Eurotiomycetes</taxon>
        <taxon>Chaetothyriomycetidae</taxon>
        <taxon>Chaetothyriales</taxon>
        <taxon>Herpotrichiellaceae</taxon>
        <taxon>Exophiala</taxon>
    </lineage>
</organism>
<keyword evidence="3" id="KW-1185">Reference proteome</keyword>
<sequence length="64" mass="7480">MPHYHSTSGSSSSGERIYHNPRRDGRDRKEPRPVPKREVVVIHHHTTTRDDPVRSAGMSHNRWK</sequence>
<dbReference type="EMBL" id="KN847322">
    <property type="protein sequence ID" value="KIW51131.1"/>
    <property type="molecule type" value="Genomic_DNA"/>
</dbReference>
<evidence type="ECO:0000313" key="2">
    <source>
        <dbReference type="EMBL" id="KIW51131.1"/>
    </source>
</evidence>
<feature type="compositionally biased region" description="Low complexity" evidence="1">
    <location>
        <begin position="1"/>
        <end position="14"/>
    </location>
</feature>
<dbReference type="AlphaFoldDB" id="A0A0D2BG00"/>
<reference evidence="2 3" key="1">
    <citation type="submission" date="2015-01" db="EMBL/GenBank/DDBJ databases">
        <title>The Genome Sequence of Exophiala xenobiotica CBS118157.</title>
        <authorList>
            <consortium name="The Broad Institute Genomics Platform"/>
            <person name="Cuomo C."/>
            <person name="de Hoog S."/>
            <person name="Gorbushina A."/>
            <person name="Stielow B."/>
            <person name="Teixiera M."/>
            <person name="Abouelleil A."/>
            <person name="Chapman S.B."/>
            <person name="Priest M."/>
            <person name="Young S.K."/>
            <person name="Wortman J."/>
            <person name="Nusbaum C."/>
            <person name="Birren B."/>
        </authorList>
    </citation>
    <scope>NUCLEOTIDE SEQUENCE [LARGE SCALE GENOMIC DNA]</scope>
    <source>
        <strain evidence="2 3">CBS 118157</strain>
    </source>
</reference>
<evidence type="ECO:0000313" key="3">
    <source>
        <dbReference type="Proteomes" id="UP000054342"/>
    </source>
</evidence>
<protein>
    <submittedName>
        <fullName evidence="2">Uncharacterized protein</fullName>
    </submittedName>
</protein>
<feature type="region of interest" description="Disordered" evidence="1">
    <location>
        <begin position="1"/>
        <end position="64"/>
    </location>
</feature>
<dbReference type="Proteomes" id="UP000054342">
    <property type="component" value="Unassembled WGS sequence"/>
</dbReference>
<evidence type="ECO:0000256" key="1">
    <source>
        <dbReference type="SAM" id="MobiDB-lite"/>
    </source>
</evidence>
<accession>A0A0D2BG00</accession>
<dbReference type="HOGENOM" id="CLU_2867486_0_0_1"/>
<proteinExistence type="predicted"/>
<feature type="compositionally biased region" description="Basic and acidic residues" evidence="1">
    <location>
        <begin position="16"/>
        <end position="53"/>
    </location>
</feature>
<dbReference type="GeneID" id="25331790"/>
<dbReference type="RefSeq" id="XP_013311715.1">
    <property type="nucleotide sequence ID" value="XM_013456261.1"/>
</dbReference>